<dbReference type="InterPro" id="IPR000073">
    <property type="entry name" value="AB_hydrolase_1"/>
</dbReference>
<dbReference type="Pfam" id="PF00561">
    <property type="entry name" value="Abhydrolase_1"/>
    <property type="match status" value="1"/>
</dbReference>
<dbReference type="GO" id="GO:0009694">
    <property type="term" value="P:jasmonic acid metabolic process"/>
    <property type="evidence" value="ECO:0007669"/>
    <property type="project" value="TreeGrafter"/>
</dbReference>
<dbReference type="GO" id="GO:0009696">
    <property type="term" value="P:salicylic acid metabolic process"/>
    <property type="evidence" value="ECO:0007669"/>
    <property type="project" value="TreeGrafter"/>
</dbReference>
<dbReference type="PANTHER" id="PTHR10992">
    <property type="entry name" value="METHYLESTERASE FAMILY MEMBER"/>
    <property type="match status" value="1"/>
</dbReference>
<dbReference type="InterPro" id="IPR029058">
    <property type="entry name" value="AB_hydrolase_fold"/>
</dbReference>
<proteinExistence type="predicted"/>
<dbReference type="EMBL" id="JACGWO010000002">
    <property type="protein sequence ID" value="KAK4435552.1"/>
    <property type="molecule type" value="Genomic_DNA"/>
</dbReference>
<comment type="caution">
    <text evidence="2">The sequence shown here is derived from an EMBL/GenBank/DDBJ whole genome shotgun (WGS) entry which is preliminary data.</text>
</comment>
<dbReference type="SUPFAM" id="SSF53474">
    <property type="entry name" value="alpha/beta-Hydrolases"/>
    <property type="match status" value="1"/>
</dbReference>
<feature type="domain" description="AB hydrolase-1" evidence="1">
    <location>
        <begin position="24"/>
        <end position="91"/>
    </location>
</feature>
<dbReference type="GO" id="GO:0080032">
    <property type="term" value="F:methyl jasmonate esterase activity"/>
    <property type="evidence" value="ECO:0007669"/>
    <property type="project" value="TreeGrafter"/>
</dbReference>
<sequence length="109" mass="11969">MVPCNCPGHGCCRGYPKRVEELRSFSDYCQPLLEFLMDLPQGEKVVLVGHSMGGACISLAMEKFRQKIAVAVFTTAFMPGPCSPLATVMEEAIFWSWTISSESLMEVGS</sequence>
<evidence type="ECO:0000313" key="2">
    <source>
        <dbReference type="EMBL" id="KAK4435552.1"/>
    </source>
</evidence>
<dbReference type="Proteomes" id="UP001293254">
    <property type="component" value="Unassembled WGS sequence"/>
</dbReference>
<dbReference type="Gene3D" id="3.40.50.1820">
    <property type="entry name" value="alpha/beta hydrolase"/>
    <property type="match status" value="1"/>
</dbReference>
<evidence type="ECO:0000259" key="1">
    <source>
        <dbReference type="Pfam" id="PF00561"/>
    </source>
</evidence>
<accession>A0AAE1YSW6</accession>
<evidence type="ECO:0000313" key="3">
    <source>
        <dbReference type="Proteomes" id="UP001293254"/>
    </source>
</evidence>
<dbReference type="GO" id="GO:0080031">
    <property type="term" value="F:methyl salicylate esterase activity"/>
    <property type="evidence" value="ECO:0007669"/>
    <property type="project" value="TreeGrafter"/>
</dbReference>
<dbReference type="AlphaFoldDB" id="A0AAE1YSW6"/>
<dbReference type="GO" id="GO:0080030">
    <property type="term" value="F:methyl indole-3-acetate esterase activity"/>
    <property type="evidence" value="ECO:0007669"/>
    <property type="project" value="TreeGrafter"/>
</dbReference>
<gene>
    <name evidence="2" type="ORF">Salat_0718700</name>
</gene>
<name>A0AAE1YSW6_9LAMI</name>
<dbReference type="PANTHER" id="PTHR10992:SF1066">
    <property type="entry name" value="METHYL JASMONATE ESTERASE 1"/>
    <property type="match status" value="1"/>
</dbReference>
<organism evidence="2 3">
    <name type="scientific">Sesamum alatum</name>
    <dbReference type="NCBI Taxonomy" id="300844"/>
    <lineage>
        <taxon>Eukaryota</taxon>
        <taxon>Viridiplantae</taxon>
        <taxon>Streptophyta</taxon>
        <taxon>Embryophyta</taxon>
        <taxon>Tracheophyta</taxon>
        <taxon>Spermatophyta</taxon>
        <taxon>Magnoliopsida</taxon>
        <taxon>eudicotyledons</taxon>
        <taxon>Gunneridae</taxon>
        <taxon>Pentapetalae</taxon>
        <taxon>asterids</taxon>
        <taxon>lamiids</taxon>
        <taxon>Lamiales</taxon>
        <taxon>Pedaliaceae</taxon>
        <taxon>Sesamum</taxon>
    </lineage>
</organism>
<dbReference type="InterPro" id="IPR045889">
    <property type="entry name" value="MES/HNL"/>
</dbReference>
<reference evidence="2" key="1">
    <citation type="submission" date="2020-06" db="EMBL/GenBank/DDBJ databases">
        <authorList>
            <person name="Li T."/>
            <person name="Hu X."/>
            <person name="Zhang T."/>
            <person name="Song X."/>
            <person name="Zhang H."/>
            <person name="Dai N."/>
            <person name="Sheng W."/>
            <person name="Hou X."/>
            <person name="Wei L."/>
        </authorList>
    </citation>
    <scope>NUCLEOTIDE SEQUENCE</scope>
    <source>
        <strain evidence="2">3651</strain>
        <tissue evidence="2">Leaf</tissue>
    </source>
</reference>
<keyword evidence="3" id="KW-1185">Reference proteome</keyword>
<protein>
    <submittedName>
        <fullName evidence="2">Polyneuridine-aldehyde esterase</fullName>
    </submittedName>
</protein>
<reference evidence="2" key="2">
    <citation type="journal article" date="2024" name="Plant">
        <title>Genomic evolution and insights into agronomic trait innovations of Sesamum species.</title>
        <authorList>
            <person name="Miao H."/>
            <person name="Wang L."/>
            <person name="Qu L."/>
            <person name="Liu H."/>
            <person name="Sun Y."/>
            <person name="Le M."/>
            <person name="Wang Q."/>
            <person name="Wei S."/>
            <person name="Zheng Y."/>
            <person name="Lin W."/>
            <person name="Duan Y."/>
            <person name="Cao H."/>
            <person name="Xiong S."/>
            <person name="Wang X."/>
            <person name="Wei L."/>
            <person name="Li C."/>
            <person name="Ma Q."/>
            <person name="Ju M."/>
            <person name="Zhao R."/>
            <person name="Li G."/>
            <person name="Mu C."/>
            <person name="Tian Q."/>
            <person name="Mei H."/>
            <person name="Zhang T."/>
            <person name="Gao T."/>
            <person name="Zhang H."/>
        </authorList>
    </citation>
    <scope>NUCLEOTIDE SEQUENCE</scope>
    <source>
        <strain evidence="2">3651</strain>
    </source>
</reference>